<feature type="non-terminal residue" evidence="2">
    <location>
        <position position="231"/>
    </location>
</feature>
<gene>
    <name evidence="2" type="ORF">PENTCL1PPCAC_28545</name>
</gene>
<evidence type="ECO:0000256" key="1">
    <source>
        <dbReference type="SAM" id="MobiDB-lite"/>
    </source>
</evidence>
<proteinExistence type="predicted"/>
<dbReference type="AlphaFoldDB" id="A0AAV5UH44"/>
<feature type="region of interest" description="Disordered" evidence="1">
    <location>
        <begin position="1"/>
        <end position="38"/>
    </location>
</feature>
<accession>A0AAV5UH44</accession>
<evidence type="ECO:0000313" key="2">
    <source>
        <dbReference type="EMBL" id="GMT06371.1"/>
    </source>
</evidence>
<reference evidence="2" key="1">
    <citation type="submission" date="2023-10" db="EMBL/GenBank/DDBJ databases">
        <title>Genome assembly of Pristionchus species.</title>
        <authorList>
            <person name="Yoshida K."/>
            <person name="Sommer R.J."/>
        </authorList>
    </citation>
    <scope>NUCLEOTIDE SEQUENCE</scope>
    <source>
        <strain evidence="2">RS0144</strain>
    </source>
</reference>
<evidence type="ECO:0000313" key="3">
    <source>
        <dbReference type="Proteomes" id="UP001432027"/>
    </source>
</evidence>
<keyword evidence="3" id="KW-1185">Reference proteome</keyword>
<dbReference type="EMBL" id="BTSX01000006">
    <property type="protein sequence ID" value="GMT06371.1"/>
    <property type="molecule type" value="Genomic_DNA"/>
</dbReference>
<organism evidence="2 3">
    <name type="scientific">Pristionchus entomophagus</name>
    <dbReference type="NCBI Taxonomy" id="358040"/>
    <lineage>
        <taxon>Eukaryota</taxon>
        <taxon>Metazoa</taxon>
        <taxon>Ecdysozoa</taxon>
        <taxon>Nematoda</taxon>
        <taxon>Chromadorea</taxon>
        <taxon>Rhabditida</taxon>
        <taxon>Rhabditina</taxon>
        <taxon>Diplogasteromorpha</taxon>
        <taxon>Diplogasteroidea</taxon>
        <taxon>Neodiplogasteridae</taxon>
        <taxon>Pristionchus</taxon>
    </lineage>
</organism>
<protein>
    <submittedName>
        <fullName evidence="2">Uncharacterized protein</fullName>
    </submittedName>
</protein>
<sequence>MPCFAPSSSSSSEEDRDSRSRSSRSGSDSKRTRRHRMSYDDFDYAPRGRKFLDDYDLPPRVLRRFQQRRRMMRRRPMLDEYYDYDMDYALPLRPLQRKKGGRLAQAAPQQVALALDDRLWPVNYEMQQLGANKAPGGYDADALPEMTVTNDANVHTQTLPAMPMPPPVVDSGVSSDMQSLQSLSALPAAPDALPASYTAGPMSPTMSFNSLGAPPAETYAQAPYYGAPAPK</sequence>
<comment type="caution">
    <text evidence="2">The sequence shown here is derived from an EMBL/GenBank/DDBJ whole genome shotgun (WGS) entry which is preliminary data.</text>
</comment>
<dbReference type="Proteomes" id="UP001432027">
    <property type="component" value="Unassembled WGS sequence"/>
</dbReference>
<name>A0AAV5UH44_9BILA</name>